<dbReference type="Proteomes" id="UP000292702">
    <property type="component" value="Unassembled WGS sequence"/>
</dbReference>
<dbReference type="AlphaFoldDB" id="A0A4R0S040"/>
<organism evidence="2 3">
    <name type="scientific">Steccherinum ochraceum</name>
    <dbReference type="NCBI Taxonomy" id="92696"/>
    <lineage>
        <taxon>Eukaryota</taxon>
        <taxon>Fungi</taxon>
        <taxon>Dikarya</taxon>
        <taxon>Basidiomycota</taxon>
        <taxon>Agaricomycotina</taxon>
        <taxon>Agaricomycetes</taxon>
        <taxon>Polyporales</taxon>
        <taxon>Steccherinaceae</taxon>
        <taxon>Steccherinum</taxon>
    </lineage>
</organism>
<evidence type="ECO:0000256" key="1">
    <source>
        <dbReference type="PIRSR" id="PIRSR605493-1"/>
    </source>
</evidence>
<dbReference type="GO" id="GO:0047443">
    <property type="term" value="F:4-hydroxy-4-methyl-2-oxoglutarate aldolase activity"/>
    <property type="evidence" value="ECO:0007669"/>
    <property type="project" value="TreeGrafter"/>
</dbReference>
<name>A0A4R0S040_9APHY</name>
<dbReference type="OrthoDB" id="1476984at2759"/>
<dbReference type="GO" id="GO:0046872">
    <property type="term" value="F:metal ion binding"/>
    <property type="evidence" value="ECO:0007669"/>
    <property type="project" value="UniProtKB-KW"/>
</dbReference>
<dbReference type="SUPFAM" id="SSF89562">
    <property type="entry name" value="RraA-like"/>
    <property type="match status" value="2"/>
</dbReference>
<dbReference type="Gene3D" id="3.50.30.40">
    <property type="entry name" value="Ribonuclease E inhibitor RraA/RraA-like"/>
    <property type="match status" value="1"/>
</dbReference>
<reference evidence="2 3" key="1">
    <citation type="submission" date="2018-11" db="EMBL/GenBank/DDBJ databases">
        <title>Genome assembly of Steccherinum ochraceum LE-BIN_3174, the white-rot fungus of the Steccherinaceae family (The Residual Polyporoid clade, Polyporales, Basidiomycota).</title>
        <authorList>
            <person name="Fedorova T.V."/>
            <person name="Glazunova O.A."/>
            <person name="Landesman E.O."/>
            <person name="Moiseenko K.V."/>
            <person name="Psurtseva N.V."/>
            <person name="Savinova O.S."/>
            <person name="Shakhova N.V."/>
            <person name="Tyazhelova T.V."/>
            <person name="Vasina D.V."/>
        </authorList>
    </citation>
    <scope>NUCLEOTIDE SEQUENCE [LARGE SCALE GENOMIC DNA]</scope>
    <source>
        <strain evidence="2 3">LE-BIN_3174</strain>
    </source>
</reference>
<keyword evidence="1" id="KW-0460">Magnesium</keyword>
<dbReference type="InterPro" id="IPR036704">
    <property type="entry name" value="RraA/RraA-like_sf"/>
</dbReference>
<evidence type="ECO:0000313" key="2">
    <source>
        <dbReference type="EMBL" id="TCD70318.1"/>
    </source>
</evidence>
<feature type="binding site" evidence="1">
    <location>
        <position position="164"/>
    </location>
    <ligand>
        <name>Mg(2+)</name>
        <dbReference type="ChEBI" id="CHEBI:18420"/>
    </ligand>
</feature>
<comment type="caution">
    <text evidence="2">The sequence shown here is derived from an EMBL/GenBank/DDBJ whole genome shotgun (WGS) entry which is preliminary data.</text>
</comment>
<comment type="cofactor">
    <cofactor evidence="1">
        <name>Mg(2+)</name>
        <dbReference type="ChEBI" id="CHEBI:18420"/>
    </cofactor>
</comment>
<dbReference type="InterPro" id="IPR005493">
    <property type="entry name" value="RraA/RraA-like"/>
</dbReference>
<sequence length="271" mass="28660">MDPNSSSEFPLALFSTCELSDALIKLGVPSGGYIPDMHMYSPGPQAGTSSSETIRLCGPAYTVQMVFSTDTTSPKLTAHFVDTVPTNTVVVVSAPSGELQLAVPSFLYLRRTPASTLLITVSLTPNFRTPINTEAKNAVWGGLMTAGAQSRGALGVVISGRCRDLSEHRAAGFPVFARGHSTVGQSPFTRPSAVDVPVVIGSGSEDVFPSTTVNPRDWIVADEDGAVCVPKGLLTKVLEVAAKGRDVDAKCLEDIRLGKGVQETFKLHRGR</sequence>
<feature type="binding site" evidence="1">
    <location>
        <position position="163"/>
    </location>
    <ligand>
        <name>substrate</name>
    </ligand>
</feature>
<evidence type="ECO:0000313" key="3">
    <source>
        <dbReference type="Proteomes" id="UP000292702"/>
    </source>
</evidence>
<protein>
    <recommendedName>
        <fullName evidence="4">RraA-like protein</fullName>
    </recommendedName>
</protein>
<dbReference type="CDD" id="cd16841">
    <property type="entry name" value="RraA_family"/>
    <property type="match status" value="1"/>
</dbReference>
<dbReference type="PANTHER" id="PTHR33254">
    <property type="entry name" value="4-HYDROXY-4-METHYL-2-OXOGLUTARATE ALDOLASE 3-RELATED"/>
    <property type="match status" value="1"/>
</dbReference>
<proteinExistence type="predicted"/>
<keyword evidence="1" id="KW-0479">Metal-binding</keyword>
<accession>A0A4R0S040</accession>
<dbReference type="PANTHER" id="PTHR33254:SF4">
    <property type="entry name" value="4-HYDROXY-4-METHYL-2-OXOGLUTARATE ALDOLASE 3-RELATED"/>
    <property type="match status" value="1"/>
</dbReference>
<keyword evidence="3" id="KW-1185">Reference proteome</keyword>
<dbReference type="EMBL" id="RWJN01000023">
    <property type="protein sequence ID" value="TCD70318.1"/>
    <property type="molecule type" value="Genomic_DNA"/>
</dbReference>
<feature type="binding site" evidence="1">
    <location>
        <begin position="141"/>
        <end position="144"/>
    </location>
    <ligand>
        <name>substrate</name>
    </ligand>
</feature>
<evidence type="ECO:0008006" key="4">
    <source>
        <dbReference type="Google" id="ProtNLM"/>
    </source>
</evidence>
<gene>
    <name evidence="2" type="ORF">EIP91_003947</name>
</gene>
<dbReference type="STRING" id="92696.A0A4R0S040"/>
<dbReference type="GO" id="GO:0008948">
    <property type="term" value="F:oxaloacetate decarboxylase activity"/>
    <property type="evidence" value="ECO:0007669"/>
    <property type="project" value="TreeGrafter"/>
</dbReference>
<dbReference type="Pfam" id="PF03737">
    <property type="entry name" value="RraA-like"/>
    <property type="match status" value="1"/>
</dbReference>